<reference evidence="7 8" key="1">
    <citation type="submission" date="2019-08" db="EMBL/GenBank/DDBJ databases">
        <authorList>
            <person name="Toschakov S.V."/>
        </authorList>
    </citation>
    <scope>NUCLEOTIDE SEQUENCE [LARGE SCALE GENOMIC DNA]</scope>
    <source>
        <strain evidence="7 8">3753O</strain>
    </source>
</reference>
<dbReference type="PROSITE" id="PS00399">
    <property type="entry name" value="SUCCINYL_COA_LIG_2"/>
    <property type="match status" value="1"/>
</dbReference>
<dbReference type="GO" id="GO:0004775">
    <property type="term" value="F:succinate-CoA ligase (ADP-forming) activity"/>
    <property type="evidence" value="ECO:0007669"/>
    <property type="project" value="UniProtKB-EC"/>
</dbReference>
<dbReference type="NCBIfam" id="TIGR01019">
    <property type="entry name" value="sucCoAalpha"/>
    <property type="match status" value="1"/>
</dbReference>
<dbReference type="SMART" id="SM00881">
    <property type="entry name" value="CoA_binding"/>
    <property type="match status" value="1"/>
</dbReference>
<dbReference type="EC" id="6.2.1.5" evidence="3"/>
<comment type="subunit">
    <text evidence="3 5">Heterotetramer of two alpha and two beta subunits.</text>
</comment>
<dbReference type="Proteomes" id="UP000326331">
    <property type="component" value="Chromosome"/>
</dbReference>
<keyword evidence="3 5" id="KW-0816">Tricarboxylic acid cycle</keyword>
<protein>
    <recommendedName>
        <fullName evidence="3">Succinate--CoA ligase [ADP-forming] subunit alpha</fullName>
        <ecNumber evidence="3">6.2.1.5</ecNumber>
    </recommendedName>
    <alternativeName>
        <fullName evidence="3">Succinyl-CoA synthetase subunit alpha</fullName>
        <shortName evidence="3">SCS-alpha</shortName>
    </alternativeName>
</protein>
<reference evidence="7 8" key="2">
    <citation type="submission" date="2019-10" db="EMBL/GenBank/DDBJ databases">
        <title>Thermopilla bonchosmolovskayae gen. nov., sp. nov., a moderately thermophilic Chloroflexi bacterium from a Chukotka hot spring (Arctic, Russia), representing a novel classis Thermopillaia, which include previously uncultivated lineage OLB14.</title>
        <authorList>
            <person name="Kochetkova T.V."/>
            <person name="Zayulina K.S."/>
            <person name="Zhigarkov V.S."/>
            <person name="Minaev N.V."/>
            <person name="Novikov A."/>
            <person name="Toshchakov S.V."/>
            <person name="Elcheninov A.G."/>
            <person name="Kublanov I.V."/>
        </authorList>
    </citation>
    <scope>NUCLEOTIDE SEQUENCE [LARGE SCALE GENOMIC DNA]</scope>
    <source>
        <strain evidence="7 8">3753O</strain>
    </source>
</reference>
<comment type="catalytic activity">
    <reaction evidence="3 5">
        <text>succinate + ATP + CoA = succinyl-CoA + ADP + phosphate</text>
        <dbReference type="Rhea" id="RHEA:17661"/>
        <dbReference type="ChEBI" id="CHEBI:30031"/>
        <dbReference type="ChEBI" id="CHEBI:30616"/>
        <dbReference type="ChEBI" id="CHEBI:43474"/>
        <dbReference type="ChEBI" id="CHEBI:57287"/>
        <dbReference type="ChEBI" id="CHEBI:57292"/>
        <dbReference type="ChEBI" id="CHEBI:456216"/>
        <dbReference type="EC" id="6.2.1.5"/>
    </reaction>
</comment>
<evidence type="ECO:0000256" key="2">
    <source>
        <dbReference type="ARBA" id="ARBA00022741"/>
    </source>
</evidence>
<dbReference type="InterPro" id="IPR017440">
    <property type="entry name" value="Cit_synth/succinyl-CoA_lig_AS"/>
</dbReference>
<evidence type="ECO:0000259" key="6">
    <source>
        <dbReference type="SMART" id="SM00881"/>
    </source>
</evidence>
<feature type="binding site" evidence="3">
    <location>
        <begin position="95"/>
        <end position="97"/>
    </location>
    <ligand>
        <name>CoA</name>
        <dbReference type="ChEBI" id="CHEBI:57287"/>
    </ligand>
</feature>
<dbReference type="SUPFAM" id="SSF51735">
    <property type="entry name" value="NAD(P)-binding Rossmann-fold domains"/>
    <property type="match status" value="1"/>
</dbReference>
<feature type="active site" description="Tele-phosphohistidine intermediate" evidence="3">
    <location>
        <position position="247"/>
    </location>
</feature>
<dbReference type="InterPro" id="IPR003781">
    <property type="entry name" value="CoA-bd"/>
</dbReference>
<accession>A0ABX6BYF2</accession>
<dbReference type="RefSeq" id="WP_158065935.1">
    <property type="nucleotide sequence ID" value="NZ_CP042829.1"/>
</dbReference>
<evidence type="ECO:0000313" key="8">
    <source>
        <dbReference type="Proteomes" id="UP000326331"/>
    </source>
</evidence>
<keyword evidence="1 3" id="KW-0436">Ligase</keyword>
<sequence>MAVLVDQNTRLLVQGIGTEGANHMRRSIAYGTNVVAAIHPKRGGEQQDGVPIFTTVDQAVRETGANVSIIFVPAPGAADAILEAAAAKIPLIVCITEGIPVLDMVRVKAALQSTGSILIGPNCPGVITPGTKTRVGIMPGDVFMPGRVGVVSRSGTLVYEVVAQLTAEGIGQSTCIGVGGDPIIGTRQAEAVRMLNEDPDTDAIVLVGEIGGSAEQEAAAYIKEHVKKPVVAFIAGATAPPGRRMGHAGAIISGEDGKAENKKAALRAAGAVVSDSPADIGATMKRILAERGLLR</sequence>
<feature type="domain" description="CoA-binding" evidence="6">
    <location>
        <begin position="4"/>
        <end position="99"/>
    </location>
</feature>
<comment type="catalytic activity">
    <reaction evidence="3">
        <text>GTP + succinate + CoA = succinyl-CoA + GDP + phosphate</text>
        <dbReference type="Rhea" id="RHEA:22120"/>
        <dbReference type="ChEBI" id="CHEBI:30031"/>
        <dbReference type="ChEBI" id="CHEBI:37565"/>
        <dbReference type="ChEBI" id="CHEBI:43474"/>
        <dbReference type="ChEBI" id="CHEBI:57287"/>
        <dbReference type="ChEBI" id="CHEBI:57292"/>
        <dbReference type="ChEBI" id="CHEBI:58189"/>
    </reaction>
</comment>
<evidence type="ECO:0000313" key="7">
    <source>
        <dbReference type="EMBL" id="QFG01996.1"/>
    </source>
</evidence>
<dbReference type="Pfam" id="PF02629">
    <property type="entry name" value="CoA_binding"/>
    <property type="match status" value="1"/>
</dbReference>
<dbReference type="EMBL" id="CP042829">
    <property type="protein sequence ID" value="QFG01996.1"/>
    <property type="molecule type" value="Genomic_DNA"/>
</dbReference>
<dbReference type="PRINTS" id="PR01798">
    <property type="entry name" value="SCOASYNTHASE"/>
</dbReference>
<evidence type="ECO:0000256" key="3">
    <source>
        <dbReference type="HAMAP-Rule" id="MF_01988"/>
    </source>
</evidence>
<comment type="pathway">
    <text evidence="3 5">Carbohydrate metabolism; tricarboxylic acid cycle; succinate from succinyl-CoA (ligase route): step 1/1.</text>
</comment>
<feature type="binding site" evidence="3">
    <location>
        <position position="159"/>
    </location>
    <ligand>
        <name>substrate</name>
        <note>ligand shared with subunit beta</note>
    </ligand>
</feature>
<evidence type="ECO:0000256" key="5">
    <source>
        <dbReference type="RuleBase" id="RU000699"/>
    </source>
</evidence>
<name>A0ABX6BYF2_9CHLR</name>
<comment type="function">
    <text evidence="3 5">Succinyl-CoA synthetase functions in the citric acid cycle (TCA), coupling the hydrolysis of succinyl-CoA to the synthesis of either ATP or GTP and thus represents the only step of substrate-level phosphorylation in the TCA. The alpha subunit of the enzyme binds the substrates coenzyme A and phosphate, while succinate binding and nucleotide specificity is provided by the beta subunit.</text>
</comment>
<dbReference type="InterPro" id="IPR005810">
    <property type="entry name" value="CoA_lig_alpha"/>
</dbReference>
<proteinExistence type="inferred from homology"/>
<organism evidence="7 8">
    <name type="scientific">Tepidiforma bonchosmolovskayae</name>
    <dbReference type="NCBI Taxonomy" id="2601677"/>
    <lineage>
        <taxon>Bacteria</taxon>
        <taxon>Bacillati</taxon>
        <taxon>Chloroflexota</taxon>
        <taxon>Tepidiformia</taxon>
        <taxon>Tepidiformales</taxon>
        <taxon>Tepidiformaceae</taxon>
        <taxon>Tepidiforma</taxon>
    </lineage>
</organism>
<dbReference type="InterPro" id="IPR036291">
    <property type="entry name" value="NAD(P)-bd_dom_sf"/>
</dbReference>
<dbReference type="Gene3D" id="3.40.50.261">
    <property type="entry name" value="Succinyl-CoA synthetase domains"/>
    <property type="match status" value="1"/>
</dbReference>
<evidence type="ECO:0000256" key="4">
    <source>
        <dbReference type="RuleBase" id="RU000677"/>
    </source>
</evidence>
<dbReference type="Gene3D" id="3.40.50.720">
    <property type="entry name" value="NAD(P)-binding Rossmann-like Domain"/>
    <property type="match status" value="1"/>
</dbReference>
<dbReference type="InterPro" id="IPR016102">
    <property type="entry name" value="Succinyl-CoA_synth-like"/>
</dbReference>
<dbReference type="NCBIfam" id="NF004230">
    <property type="entry name" value="PRK05678.1"/>
    <property type="match status" value="1"/>
</dbReference>
<dbReference type="HAMAP" id="MF_01988">
    <property type="entry name" value="Succ_CoA_alpha"/>
    <property type="match status" value="1"/>
</dbReference>
<dbReference type="InterPro" id="IPR005811">
    <property type="entry name" value="SUCC_ACL_C"/>
</dbReference>
<dbReference type="PANTHER" id="PTHR11117:SF2">
    <property type="entry name" value="SUCCINATE--COA LIGASE [ADP_GDP-FORMING] SUBUNIT ALPHA, MITOCHONDRIAL"/>
    <property type="match status" value="1"/>
</dbReference>
<keyword evidence="2 3" id="KW-0547">Nucleotide-binding</keyword>
<evidence type="ECO:0000256" key="1">
    <source>
        <dbReference type="ARBA" id="ARBA00022598"/>
    </source>
</evidence>
<dbReference type="Pfam" id="PF00549">
    <property type="entry name" value="Ligase_CoA"/>
    <property type="match status" value="1"/>
</dbReference>
<dbReference type="SUPFAM" id="SSF52210">
    <property type="entry name" value="Succinyl-CoA synthetase domains"/>
    <property type="match status" value="1"/>
</dbReference>
<dbReference type="PANTHER" id="PTHR11117">
    <property type="entry name" value="SUCCINYL-COA LIGASE SUBUNIT ALPHA"/>
    <property type="match status" value="1"/>
</dbReference>
<dbReference type="PIRSF" id="PIRSF001553">
    <property type="entry name" value="SucCS_alpha"/>
    <property type="match status" value="1"/>
</dbReference>
<comment type="caution">
    <text evidence="3">Lacks conserved residue(s) required for the propagation of feature annotation.</text>
</comment>
<keyword evidence="8" id="KW-1185">Reference proteome</keyword>
<gene>
    <name evidence="3 7" type="primary">sucD</name>
    <name evidence="7" type="ORF">Tbon_01300</name>
</gene>
<comment type="similarity">
    <text evidence="3 4">Belongs to the succinate/malate CoA ligase alpha subunit family.</text>
</comment>